<gene>
    <name evidence="14" type="primary">sdhC</name>
    <name evidence="14" type="ORF">HKX39_05375</name>
</gene>
<comment type="caution">
    <text evidence="14">The sequence shown here is derived from an EMBL/GenBank/DDBJ whole genome shotgun (WGS) entry which is preliminary data.</text>
</comment>
<proteinExistence type="inferred from homology"/>
<dbReference type="PANTHER" id="PTHR10978">
    <property type="entry name" value="SUCCINATE DEHYDROGENASE CYTOCHROME B560 SUBUNIT"/>
    <property type="match status" value="1"/>
</dbReference>
<name>A0A849P766_9BURK</name>
<dbReference type="InterPro" id="IPR034804">
    <property type="entry name" value="SQR/QFR_C/D"/>
</dbReference>
<evidence type="ECO:0000256" key="2">
    <source>
        <dbReference type="ARBA" id="ARBA00004370"/>
    </source>
</evidence>
<reference evidence="14 15" key="1">
    <citation type="submission" date="2020-05" db="EMBL/GenBank/DDBJ databases">
        <authorList>
            <person name="Niu N."/>
        </authorList>
    </citation>
    <scope>NUCLEOTIDE SEQUENCE [LARGE SCALE GENOMIC DNA]</scope>
    <source>
        <strain evidence="14 15">3340-03</strain>
    </source>
</reference>
<feature type="transmembrane region" description="Helical" evidence="13">
    <location>
        <begin position="113"/>
        <end position="133"/>
    </location>
</feature>
<comment type="function">
    <text evidence="1">Membrane-anchoring subunit of succinate dehydrogenase (SDH).</text>
</comment>
<organism evidence="14 15">
    <name type="scientific">Pelistega suis</name>
    <dbReference type="NCBI Taxonomy" id="1631957"/>
    <lineage>
        <taxon>Bacteria</taxon>
        <taxon>Pseudomonadati</taxon>
        <taxon>Pseudomonadota</taxon>
        <taxon>Betaproteobacteria</taxon>
        <taxon>Burkholderiales</taxon>
        <taxon>Alcaligenaceae</taxon>
        <taxon>Pelistega</taxon>
    </lineage>
</organism>
<dbReference type="GO" id="GO:0006099">
    <property type="term" value="P:tricarboxylic acid cycle"/>
    <property type="evidence" value="ECO:0007669"/>
    <property type="project" value="InterPro"/>
</dbReference>
<evidence type="ECO:0000256" key="12">
    <source>
        <dbReference type="PIRSR" id="PIRSR000178-1"/>
    </source>
</evidence>
<dbReference type="Pfam" id="PF01127">
    <property type="entry name" value="Sdh_cyt"/>
    <property type="match status" value="1"/>
</dbReference>
<dbReference type="Proteomes" id="UP000537862">
    <property type="component" value="Unassembled WGS sequence"/>
</dbReference>
<keyword evidence="5 12" id="KW-0349">Heme</keyword>
<evidence type="ECO:0000256" key="6">
    <source>
        <dbReference type="ARBA" id="ARBA00022692"/>
    </source>
</evidence>
<evidence type="ECO:0000313" key="15">
    <source>
        <dbReference type="Proteomes" id="UP000537862"/>
    </source>
</evidence>
<dbReference type="GO" id="GO:0046872">
    <property type="term" value="F:metal ion binding"/>
    <property type="evidence" value="ECO:0007669"/>
    <property type="project" value="UniProtKB-KW"/>
</dbReference>
<sequence>MSDLKSKPRREFRNVDFQLITTKYRLPFAGKVSILHRVSGALLFLSLPLLITLFAYSVNPFGFRALTEGYLGFFVKFLLLVVLWGFMHHLCAGIRYLILDLHIGMDKVTAQKSAKIVLGVSLALTLVFAIKLFGVI</sequence>
<dbReference type="GO" id="GO:0005886">
    <property type="term" value="C:plasma membrane"/>
    <property type="evidence" value="ECO:0007669"/>
    <property type="project" value="TreeGrafter"/>
</dbReference>
<evidence type="ECO:0000256" key="3">
    <source>
        <dbReference type="ARBA" id="ARBA00007244"/>
    </source>
</evidence>
<dbReference type="CDD" id="cd03499">
    <property type="entry name" value="SQR_TypeC_SdhC"/>
    <property type="match status" value="1"/>
</dbReference>
<evidence type="ECO:0000256" key="1">
    <source>
        <dbReference type="ARBA" id="ARBA00004050"/>
    </source>
</evidence>
<evidence type="ECO:0000256" key="11">
    <source>
        <dbReference type="ARBA" id="ARBA00025912"/>
    </source>
</evidence>
<comment type="similarity">
    <text evidence="3">Belongs to the cytochrome b560 family.</text>
</comment>
<dbReference type="SUPFAM" id="SSF81343">
    <property type="entry name" value="Fumarate reductase respiratory complex transmembrane subunits"/>
    <property type="match status" value="1"/>
</dbReference>
<accession>A0A849P766</accession>
<dbReference type="RefSeq" id="WP_171680308.1">
    <property type="nucleotide sequence ID" value="NZ_JABGBN010000003.1"/>
</dbReference>
<evidence type="ECO:0000256" key="9">
    <source>
        <dbReference type="ARBA" id="ARBA00023004"/>
    </source>
</evidence>
<keyword evidence="6 13" id="KW-0812">Transmembrane</keyword>
<evidence type="ECO:0000256" key="5">
    <source>
        <dbReference type="ARBA" id="ARBA00022617"/>
    </source>
</evidence>
<evidence type="ECO:0000256" key="7">
    <source>
        <dbReference type="ARBA" id="ARBA00022723"/>
    </source>
</evidence>
<keyword evidence="10 13" id="KW-0472">Membrane</keyword>
<evidence type="ECO:0000313" key="14">
    <source>
        <dbReference type="EMBL" id="NOL51605.1"/>
    </source>
</evidence>
<feature type="transmembrane region" description="Helical" evidence="13">
    <location>
        <begin position="34"/>
        <end position="58"/>
    </location>
</feature>
<keyword evidence="15" id="KW-1185">Reference proteome</keyword>
<dbReference type="InterPro" id="IPR000701">
    <property type="entry name" value="SuccDH_FuR_B_TM-su"/>
</dbReference>
<dbReference type="EMBL" id="JABGBN010000003">
    <property type="protein sequence ID" value="NOL51605.1"/>
    <property type="molecule type" value="Genomic_DNA"/>
</dbReference>
<dbReference type="PANTHER" id="PTHR10978:SF5">
    <property type="entry name" value="SUCCINATE DEHYDROGENASE CYTOCHROME B560 SUBUNIT, MITOCHONDRIAL"/>
    <property type="match status" value="1"/>
</dbReference>
<comment type="subunit">
    <text evidence="11">Part of an enzyme complex containing four subunits: a flavoprotein, an iron-sulfur protein, plus two membrane-anchoring proteins, SdhC and SdhD. The complex can form homotrimers.</text>
</comment>
<evidence type="ECO:0000256" key="4">
    <source>
        <dbReference type="ARBA" id="ARBA00020076"/>
    </source>
</evidence>
<keyword evidence="7 12" id="KW-0479">Metal-binding</keyword>
<evidence type="ECO:0000256" key="13">
    <source>
        <dbReference type="SAM" id="Phobius"/>
    </source>
</evidence>
<dbReference type="GO" id="GO:0009055">
    <property type="term" value="F:electron transfer activity"/>
    <property type="evidence" value="ECO:0007669"/>
    <property type="project" value="InterPro"/>
</dbReference>
<dbReference type="Gene3D" id="1.20.1300.10">
    <property type="entry name" value="Fumarate reductase/succinate dehydrogenase, transmembrane subunit"/>
    <property type="match status" value="1"/>
</dbReference>
<dbReference type="NCBIfam" id="TIGR02970">
    <property type="entry name" value="succ_dehyd_cytB"/>
    <property type="match status" value="1"/>
</dbReference>
<comment type="subcellular location">
    <subcellularLocation>
        <location evidence="2">Membrane</location>
    </subcellularLocation>
</comment>
<protein>
    <recommendedName>
        <fullName evidence="4">Succinate dehydrogenase cytochrome b556 subunit</fullName>
    </recommendedName>
</protein>
<dbReference type="PIRSF" id="PIRSF000178">
    <property type="entry name" value="SDH_cyt_b560"/>
    <property type="match status" value="1"/>
</dbReference>
<keyword evidence="8 13" id="KW-1133">Transmembrane helix</keyword>
<evidence type="ECO:0000256" key="10">
    <source>
        <dbReference type="ARBA" id="ARBA00023136"/>
    </source>
</evidence>
<dbReference type="InterPro" id="IPR014314">
    <property type="entry name" value="Succ_DH_cytb556"/>
</dbReference>
<feature type="transmembrane region" description="Helical" evidence="13">
    <location>
        <begin position="70"/>
        <end position="92"/>
    </location>
</feature>
<keyword evidence="9 12" id="KW-0408">Iron</keyword>
<feature type="binding site" description="axial binding residue" evidence="12">
    <location>
        <position position="89"/>
    </location>
    <ligand>
        <name>heme</name>
        <dbReference type="ChEBI" id="CHEBI:30413"/>
        <note>ligand shared with second transmembrane subunit</note>
    </ligand>
    <ligandPart>
        <name>Fe</name>
        <dbReference type="ChEBI" id="CHEBI:18248"/>
    </ligandPart>
</feature>
<dbReference type="AlphaFoldDB" id="A0A849P766"/>
<evidence type="ECO:0000256" key="8">
    <source>
        <dbReference type="ARBA" id="ARBA00022989"/>
    </source>
</evidence>
<comment type="cofactor">
    <cofactor evidence="12">
        <name>heme</name>
        <dbReference type="ChEBI" id="CHEBI:30413"/>
    </cofactor>
    <text evidence="12">The heme is bound between the two transmembrane subunits.</text>
</comment>